<keyword evidence="4" id="KW-1185">Reference proteome</keyword>
<dbReference type="OrthoDB" id="511529at2759"/>
<dbReference type="EMBL" id="JANBPY010002142">
    <property type="protein sequence ID" value="KAJ1956347.1"/>
    <property type="molecule type" value="Genomic_DNA"/>
</dbReference>
<evidence type="ECO:0000313" key="3">
    <source>
        <dbReference type="EMBL" id="KAJ1956347.1"/>
    </source>
</evidence>
<feature type="compositionally biased region" description="Acidic residues" evidence="1">
    <location>
        <begin position="241"/>
        <end position="251"/>
    </location>
</feature>
<protein>
    <submittedName>
        <fullName evidence="3">Transcription factor TFIIIB subunit brf1</fullName>
    </submittedName>
</protein>
<evidence type="ECO:0000259" key="2">
    <source>
        <dbReference type="Pfam" id="PF07741"/>
    </source>
</evidence>
<evidence type="ECO:0000256" key="1">
    <source>
        <dbReference type="SAM" id="MobiDB-lite"/>
    </source>
</evidence>
<dbReference type="AlphaFoldDB" id="A0A9W8AN21"/>
<organism evidence="3 4">
    <name type="scientific">Dispira parvispora</name>
    <dbReference type="NCBI Taxonomy" id="1520584"/>
    <lineage>
        <taxon>Eukaryota</taxon>
        <taxon>Fungi</taxon>
        <taxon>Fungi incertae sedis</taxon>
        <taxon>Zoopagomycota</taxon>
        <taxon>Kickxellomycotina</taxon>
        <taxon>Dimargaritomycetes</taxon>
        <taxon>Dimargaritales</taxon>
        <taxon>Dimargaritaceae</taxon>
        <taxon>Dispira</taxon>
    </lineage>
</organism>
<dbReference type="Pfam" id="PF07741">
    <property type="entry name" value="BRF1"/>
    <property type="match status" value="1"/>
</dbReference>
<name>A0A9W8AN21_9FUNG</name>
<dbReference type="Proteomes" id="UP001150925">
    <property type="component" value="Unassembled WGS sequence"/>
</dbReference>
<feature type="compositionally biased region" description="Low complexity" evidence="1">
    <location>
        <begin position="178"/>
        <end position="190"/>
    </location>
</feature>
<comment type="caution">
    <text evidence="3">The sequence shown here is derived from an EMBL/GenBank/DDBJ whole genome shotgun (WGS) entry which is preliminary data.</text>
</comment>
<feature type="region of interest" description="Disordered" evidence="1">
    <location>
        <begin position="163"/>
        <end position="251"/>
    </location>
</feature>
<reference evidence="3" key="1">
    <citation type="submission" date="2022-07" db="EMBL/GenBank/DDBJ databases">
        <title>Phylogenomic reconstructions and comparative analyses of Kickxellomycotina fungi.</title>
        <authorList>
            <person name="Reynolds N.K."/>
            <person name="Stajich J.E."/>
            <person name="Barry K."/>
            <person name="Grigoriev I.V."/>
            <person name="Crous P."/>
            <person name="Smith M.E."/>
        </authorList>
    </citation>
    <scope>NUCLEOTIDE SEQUENCE</scope>
    <source>
        <strain evidence="3">RSA 1196</strain>
    </source>
</reference>
<feature type="compositionally biased region" description="Acidic residues" evidence="1">
    <location>
        <begin position="212"/>
        <end position="232"/>
    </location>
</feature>
<dbReference type="InterPro" id="IPR011665">
    <property type="entry name" value="BRF1_TBP-bd_dom"/>
</dbReference>
<sequence length="251" mass="28279">MSEQTLDPSDELLLMEINKYVGDSQLRLLSQEMVQKREELPATPDDTGDTPEQKDSFSTNVDEWQDFDDDEIIHTILSATEIEEKTALWMVNNADYLKEQELKKALKDTQAMYVGQRKKRAKANTSRIEPSTTAAEAARKLLTQKRLSKKINYAVLDNLFDAPANGQTNGVKGKSTVGSPSMLSPLPGGSRAQSPVREIVEEEGEPPQTTENNDEIAEEEDEEDDEDFDEEFVNQSALYGDEYDDYNEDVD</sequence>
<gene>
    <name evidence="3" type="primary">BRF1_2</name>
    <name evidence="3" type="ORF">IWQ62_005321</name>
</gene>
<feature type="domain" description="Brf1 TBP-binding" evidence="2">
    <location>
        <begin position="65"/>
        <end position="161"/>
    </location>
</feature>
<accession>A0A9W8AN21</accession>
<dbReference type="Gene3D" id="1.20.5.650">
    <property type="entry name" value="Single helix bin"/>
    <property type="match status" value="1"/>
</dbReference>
<proteinExistence type="predicted"/>
<evidence type="ECO:0000313" key="4">
    <source>
        <dbReference type="Proteomes" id="UP001150925"/>
    </source>
</evidence>
<feature type="region of interest" description="Disordered" evidence="1">
    <location>
        <begin position="32"/>
        <end position="60"/>
    </location>
</feature>